<sequence length="40" mass="4549">MPPDLNIETEEQTAHRPKWNVRAAIGYRSELFAVCAICAF</sequence>
<protein>
    <submittedName>
        <fullName evidence="1">Uncharacterized protein</fullName>
    </submittedName>
</protein>
<reference evidence="2" key="1">
    <citation type="submission" date="2016-03" db="EMBL/GenBank/DDBJ databases">
        <authorList>
            <person name="Guldener U."/>
        </authorList>
    </citation>
    <scope>NUCLEOTIDE SEQUENCE [LARGE SCALE GENOMIC DNA]</scope>
    <source>
        <strain evidence="2">04CH-RAC-A.6.1</strain>
    </source>
</reference>
<organism evidence="1 2">
    <name type="scientific">Rhynchosporium agropyri</name>
    <dbReference type="NCBI Taxonomy" id="914238"/>
    <lineage>
        <taxon>Eukaryota</taxon>
        <taxon>Fungi</taxon>
        <taxon>Dikarya</taxon>
        <taxon>Ascomycota</taxon>
        <taxon>Pezizomycotina</taxon>
        <taxon>Leotiomycetes</taxon>
        <taxon>Helotiales</taxon>
        <taxon>Ploettnerulaceae</taxon>
        <taxon>Rhynchosporium</taxon>
    </lineage>
</organism>
<keyword evidence="2" id="KW-1185">Reference proteome</keyword>
<dbReference type="AlphaFoldDB" id="A0A1E1LCC3"/>
<name>A0A1E1LCC3_9HELO</name>
<evidence type="ECO:0000313" key="2">
    <source>
        <dbReference type="Proteomes" id="UP000178912"/>
    </source>
</evidence>
<evidence type="ECO:0000313" key="1">
    <source>
        <dbReference type="EMBL" id="CZT08137.1"/>
    </source>
</evidence>
<dbReference type="Proteomes" id="UP000178912">
    <property type="component" value="Unassembled WGS sequence"/>
</dbReference>
<dbReference type="EMBL" id="FJUX01000102">
    <property type="protein sequence ID" value="CZT08137.1"/>
    <property type="molecule type" value="Genomic_DNA"/>
</dbReference>
<accession>A0A1E1LCC3</accession>
<gene>
    <name evidence="1" type="ORF">RAG0_13318</name>
</gene>
<proteinExistence type="predicted"/>